<dbReference type="Proteomes" id="UP000188145">
    <property type="component" value="Chromosome"/>
</dbReference>
<evidence type="ECO:0000256" key="5">
    <source>
        <dbReference type="SAM" id="SignalP"/>
    </source>
</evidence>
<dbReference type="PANTHER" id="PTHR30061">
    <property type="entry name" value="MALTOSE-BINDING PERIPLASMIC PROTEIN"/>
    <property type="match status" value="1"/>
</dbReference>
<dbReference type="GO" id="GO:0015144">
    <property type="term" value="F:carbohydrate transmembrane transporter activity"/>
    <property type="evidence" value="ECO:0007669"/>
    <property type="project" value="InterPro"/>
</dbReference>
<dbReference type="PRINTS" id="PR00181">
    <property type="entry name" value="MALTOSEBP"/>
</dbReference>
<dbReference type="PANTHER" id="PTHR30061:SF50">
    <property type="entry name" value="MALTOSE_MALTODEXTRIN-BINDING PERIPLASMIC PROTEIN"/>
    <property type="match status" value="1"/>
</dbReference>
<keyword evidence="2" id="KW-0813">Transport</keyword>
<dbReference type="AlphaFoldDB" id="A0A1Q2CNL8"/>
<keyword evidence="3" id="KW-0762">Sugar transport</keyword>
<feature type="chain" id="PRO_5039202130" evidence="5">
    <location>
        <begin position="21"/>
        <end position="411"/>
    </location>
</feature>
<dbReference type="GO" id="GO:1901982">
    <property type="term" value="F:maltose binding"/>
    <property type="evidence" value="ECO:0007669"/>
    <property type="project" value="TreeGrafter"/>
</dbReference>
<feature type="signal peptide" evidence="5">
    <location>
        <begin position="1"/>
        <end position="20"/>
    </location>
</feature>
<dbReference type="SUPFAM" id="SSF53850">
    <property type="entry name" value="Periplasmic binding protein-like II"/>
    <property type="match status" value="1"/>
</dbReference>
<evidence type="ECO:0000256" key="1">
    <source>
        <dbReference type="ARBA" id="ARBA00008520"/>
    </source>
</evidence>
<keyword evidence="7" id="KW-1185">Reference proteome</keyword>
<dbReference type="PROSITE" id="PS51257">
    <property type="entry name" value="PROKAR_LIPOPROTEIN"/>
    <property type="match status" value="1"/>
</dbReference>
<proteinExistence type="inferred from homology"/>
<dbReference type="CDD" id="cd13585">
    <property type="entry name" value="PBP2_TMBP_like"/>
    <property type="match status" value="1"/>
</dbReference>
<dbReference type="GO" id="GO:0015768">
    <property type="term" value="P:maltose transport"/>
    <property type="evidence" value="ECO:0007669"/>
    <property type="project" value="TreeGrafter"/>
</dbReference>
<dbReference type="OrthoDB" id="4289620at2"/>
<gene>
    <name evidence="6" type="ORF">BW730_09630</name>
</gene>
<dbReference type="GO" id="GO:0042956">
    <property type="term" value="P:maltodextrin transmembrane transport"/>
    <property type="evidence" value="ECO:0007669"/>
    <property type="project" value="TreeGrafter"/>
</dbReference>
<sequence>MKKSLSVLAGLILSSALLTACGAGTSASTPKSIDLWMPPLAADNLDKELWDAIVAPFEKEKGVDVNVTVVPWDSYETKYLTGISSGAGPDVGYMYSEMIGDYIKKDQLISLDGKVTDEQKDNLYFLDKGVINGKQYTLPFVVGGARVLMYNKTLLAEAGVEPPTTWDEFATAAKAVKAKGIQPMTAPWGDPSRGIMNGQFFPFVWQAGGDLFTEDGTKTQFNTPEVIEAAKFLLSLKTDGILPDATTGITVDTARKAFESGEVAFTITTEQEATIYEAAGVDLGWVTSLQGKDRGTFIAGDALVMLKGCESQELCYDLMSFLQAGPQMEAFHKQANFPPIGKDEKSIYSPELQKIYTEEAEILHVLPVVANGVPAYNALYKNLQQMLNGEKTPEQAMADAATEGDAALAQA</sequence>
<keyword evidence="4 5" id="KW-0732">Signal</keyword>
<dbReference type="EMBL" id="CP019606">
    <property type="protein sequence ID" value="AQP47712.1"/>
    <property type="molecule type" value="Genomic_DNA"/>
</dbReference>
<evidence type="ECO:0000256" key="3">
    <source>
        <dbReference type="ARBA" id="ARBA00022597"/>
    </source>
</evidence>
<protein>
    <submittedName>
        <fullName evidence="6">ABC transporter substrate-binding protein</fullName>
    </submittedName>
</protein>
<dbReference type="Pfam" id="PF01547">
    <property type="entry name" value="SBP_bac_1"/>
    <property type="match status" value="1"/>
</dbReference>
<dbReference type="GO" id="GO:0055052">
    <property type="term" value="C:ATP-binding cassette (ABC) transporter complex, substrate-binding subunit-containing"/>
    <property type="evidence" value="ECO:0007669"/>
    <property type="project" value="TreeGrafter"/>
</dbReference>
<dbReference type="STRING" id="1332264.BW730_09630"/>
<name>A0A1Q2CNL8_9ACTN</name>
<organism evidence="6 7">
    <name type="scientific">Tessaracoccus aquimaris</name>
    <dbReference type="NCBI Taxonomy" id="1332264"/>
    <lineage>
        <taxon>Bacteria</taxon>
        <taxon>Bacillati</taxon>
        <taxon>Actinomycetota</taxon>
        <taxon>Actinomycetes</taxon>
        <taxon>Propionibacteriales</taxon>
        <taxon>Propionibacteriaceae</taxon>
        <taxon>Tessaracoccus</taxon>
    </lineage>
</organism>
<evidence type="ECO:0000256" key="2">
    <source>
        <dbReference type="ARBA" id="ARBA00022448"/>
    </source>
</evidence>
<evidence type="ECO:0000256" key="4">
    <source>
        <dbReference type="ARBA" id="ARBA00022729"/>
    </source>
</evidence>
<dbReference type="Gene3D" id="3.40.190.10">
    <property type="entry name" value="Periplasmic binding protein-like II"/>
    <property type="match status" value="1"/>
</dbReference>
<dbReference type="KEGG" id="tes:BW730_09630"/>
<evidence type="ECO:0000313" key="7">
    <source>
        <dbReference type="Proteomes" id="UP000188145"/>
    </source>
</evidence>
<dbReference type="InterPro" id="IPR006059">
    <property type="entry name" value="SBP"/>
</dbReference>
<comment type="similarity">
    <text evidence="1">Belongs to the bacterial solute-binding protein 1 family.</text>
</comment>
<dbReference type="RefSeq" id="WP_077686044.1">
    <property type="nucleotide sequence ID" value="NZ_CP019606.1"/>
</dbReference>
<evidence type="ECO:0000313" key="6">
    <source>
        <dbReference type="EMBL" id="AQP47712.1"/>
    </source>
</evidence>
<dbReference type="InterPro" id="IPR006060">
    <property type="entry name" value="Maltose/Cyclodextrin-bd"/>
</dbReference>
<accession>A0A1Q2CNL8</accession>
<reference evidence="7" key="1">
    <citation type="submission" date="2017-02" db="EMBL/GenBank/DDBJ databases">
        <title>Tessaracoccus aquaemaris sp. nov., isolated from the intestine of a Korean rockfish, Sebastes schlegelii, in a marine aquaculture pond.</title>
        <authorList>
            <person name="Tak E.J."/>
            <person name="Bae J.-W."/>
        </authorList>
    </citation>
    <scope>NUCLEOTIDE SEQUENCE [LARGE SCALE GENOMIC DNA]</scope>
    <source>
        <strain evidence="7">NSG39</strain>
    </source>
</reference>